<proteinExistence type="predicted"/>
<evidence type="ECO:0000313" key="2">
    <source>
        <dbReference type="Proteomes" id="UP001164539"/>
    </source>
</evidence>
<reference evidence="1 2" key="1">
    <citation type="journal article" date="2023" name="Science">
        <title>Complex scaffold remodeling in plant triterpene biosynthesis.</title>
        <authorList>
            <person name="De La Pena R."/>
            <person name="Hodgson H."/>
            <person name="Liu J.C."/>
            <person name="Stephenson M.J."/>
            <person name="Martin A.C."/>
            <person name="Owen C."/>
            <person name="Harkess A."/>
            <person name="Leebens-Mack J."/>
            <person name="Jimenez L.E."/>
            <person name="Osbourn A."/>
            <person name="Sattely E.S."/>
        </authorList>
    </citation>
    <scope>NUCLEOTIDE SEQUENCE [LARGE SCALE GENOMIC DNA]</scope>
    <source>
        <strain evidence="2">cv. JPN11</strain>
        <tissue evidence="1">Leaf</tissue>
    </source>
</reference>
<dbReference type="EMBL" id="CM051403">
    <property type="protein sequence ID" value="KAJ4709539.1"/>
    <property type="molecule type" value="Genomic_DNA"/>
</dbReference>
<dbReference type="Proteomes" id="UP001164539">
    <property type="component" value="Chromosome 10"/>
</dbReference>
<keyword evidence="2" id="KW-1185">Reference proteome</keyword>
<organism evidence="1 2">
    <name type="scientific">Melia azedarach</name>
    <name type="common">Chinaberry tree</name>
    <dbReference type="NCBI Taxonomy" id="155640"/>
    <lineage>
        <taxon>Eukaryota</taxon>
        <taxon>Viridiplantae</taxon>
        <taxon>Streptophyta</taxon>
        <taxon>Embryophyta</taxon>
        <taxon>Tracheophyta</taxon>
        <taxon>Spermatophyta</taxon>
        <taxon>Magnoliopsida</taxon>
        <taxon>eudicotyledons</taxon>
        <taxon>Gunneridae</taxon>
        <taxon>Pentapetalae</taxon>
        <taxon>rosids</taxon>
        <taxon>malvids</taxon>
        <taxon>Sapindales</taxon>
        <taxon>Meliaceae</taxon>
        <taxon>Melia</taxon>
    </lineage>
</organism>
<evidence type="ECO:0000313" key="1">
    <source>
        <dbReference type="EMBL" id="KAJ4709539.1"/>
    </source>
</evidence>
<protein>
    <submittedName>
        <fullName evidence="1">Protein kinase-like protein</fullName>
    </submittedName>
</protein>
<name>A0ACC1XDT0_MELAZ</name>
<accession>A0ACC1XDT0</accession>
<sequence>MEIVREINNNSDEYWRGVSWVRERFLGKGGYGSVFLVKRKPSVDDHEEEVNGGLPSVMAMKIARMAKASNLKYEQEILCSFNACPYVIRCYGGKDTEAGNGSEEKGYSLFLEFCTGGNLYERISKFVNGLPEHEVRSYTRDIVRGLEYIHGNGIVHCDIKPANILLVPEETGGGFIAKLADFGMAKNVDYTEEKETSDSRGTFSYMSPELVKERLLTYPADVWALGCVVVEMMSGKSAWGCEFSSADDLLHHIAFSSEVPEIPDSVSEEGKDFLSKCFIRNFYFRWTAEQLLEHPFLAV</sequence>
<comment type="caution">
    <text evidence="1">The sequence shown here is derived from an EMBL/GenBank/DDBJ whole genome shotgun (WGS) entry which is preliminary data.</text>
</comment>
<gene>
    <name evidence="1" type="ORF">OWV82_019314</name>
</gene>